<reference evidence="1" key="1">
    <citation type="submission" date="2019-12" db="EMBL/GenBank/DDBJ databases">
        <title>Genome sequencing and annotation of Brassica cretica.</title>
        <authorList>
            <person name="Studholme D.J."/>
            <person name="Sarris P."/>
        </authorList>
    </citation>
    <scope>NUCLEOTIDE SEQUENCE</scope>
    <source>
        <strain evidence="1">PFS-109/04</strain>
        <tissue evidence="1">Leaf</tissue>
    </source>
</reference>
<dbReference type="Proteomes" id="UP000712600">
    <property type="component" value="Unassembled WGS sequence"/>
</dbReference>
<dbReference type="EMBL" id="QGKX02000996">
    <property type="protein sequence ID" value="KAF3553358.1"/>
    <property type="molecule type" value="Genomic_DNA"/>
</dbReference>
<accession>A0A8S9QQ49</accession>
<gene>
    <name evidence="1" type="ORF">F2Q69_00015914</name>
</gene>
<dbReference type="AlphaFoldDB" id="A0A8S9QQ49"/>
<organism evidence="1 2">
    <name type="scientific">Brassica cretica</name>
    <name type="common">Mustard</name>
    <dbReference type="NCBI Taxonomy" id="69181"/>
    <lineage>
        <taxon>Eukaryota</taxon>
        <taxon>Viridiplantae</taxon>
        <taxon>Streptophyta</taxon>
        <taxon>Embryophyta</taxon>
        <taxon>Tracheophyta</taxon>
        <taxon>Spermatophyta</taxon>
        <taxon>Magnoliopsida</taxon>
        <taxon>eudicotyledons</taxon>
        <taxon>Gunneridae</taxon>
        <taxon>Pentapetalae</taxon>
        <taxon>rosids</taxon>
        <taxon>malvids</taxon>
        <taxon>Brassicales</taxon>
        <taxon>Brassicaceae</taxon>
        <taxon>Brassiceae</taxon>
        <taxon>Brassica</taxon>
    </lineage>
</organism>
<evidence type="ECO:0000313" key="1">
    <source>
        <dbReference type="EMBL" id="KAF3553358.1"/>
    </source>
</evidence>
<sequence length="66" mass="7178">MASLLSQPHLLQVHVIGDYETLLAVTESRESSQEVVSSTDEVDVAILMVQEVEATQSGPSTQWGLH</sequence>
<comment type="caution">
    <text evidence="1">The sequence shown here is derived from an EMBL/GenBank/DDBJ whole genome shotgun (WGS) entry which is preliminary data.</text>
</comment>
<name>A0A8S9QQ49_BRACR</name>
<proteinExistence type="predicted"/>
<evidence type="ECO:0000313" key="2">
    <source>
        <dbReference type="Proteomes" id="UP000712600"/>
    </source>
</evidence>
<protein>
    <submittedName>
        <fullName evidence="1">Uncharacterized protein</fullName>
    </submittedName>
</protein>